<reference evidence="1 2" key="1">
    <citation type="journal article" date="2018" name="Front. Plant Sci.">
        <title>Red Clover (Trifolium pratense) and Zigzag Clover (T. medium) - A Picture of Genomic Similarities and Differences.</title>
        <authorList>
            <person name="Dluhosova J."/>
            <person name="Istvanek J."/>
            <person name="Nedelnik J."/>
            <person name="Repkova J."/>
        </authorList>
    </citation>
    <scope>NUCLEOTIDE SEQUENCE [LARGE SCALE GENOMIC DNA]</scope>
    <source>
        <strain evidence="2">cv. 10/8</strain>
        <tissue evidence="1">Leaf</tissue>
    </source>
</reference>
<keyword evidence="2" id="KW-1185">Reference proteome</keyword>
<sequence length="85" mass="9576">MMAKKHIEQYTNAVVLIENKELLIVVLDTNLKLNDSEPSEVQRLATEARLVKVHIARDPLVLFGVAEERKEVAEESIVDASAKKH</sequence>
<comment type="caution">
    <text evidence="1">The sequence shown here is derived from an EMBL/GenBank/DDBJ whole genome shotgun (WGS) entry which is preliminary data.</text>
</comment>
<protein>
    <submittedName>
        <fullName evidence="1">Uncharacterized protein</fullName>
    </submittedName>
</protein>
<dbReference type="AlphaFoldDB" id="A0A392NIL2"/>
<dbReference type="EMBL" id="LXQA010037268">
    <property type="protein sequence ID" value="MCH98314.1"/>
    <property type="molecule type" value="Genomic_DNA"/>
</dbReference>
<name>A0A392NIL2_9FABA</name>
<gene>
    <name evidence="1" type="ORF">A2U01_0019314</name>
</gene>
<organism evidence="1 2">
    <name type="scientific">Trifolium medium</name>
    <dbReference type="NCBI Taxonomy" id="97028"/>
    <lineage>
        <taxon>Eukaryota</taxon>
        <taxon>Viridiplantae</taxon>
        <taxon>Streptophyta</taxon>
        <taxon>Embryophyta</taxon>
        <taxon>Tracheophyta</taxon>
        <taxon>Spermatophyta</taxon>
        <taxon>Magnoliopsida</taxon>
        <taxon>eudicotyledons</taxon>
        <taxon>Gunneridae</taxon>
        <taxon>Pentapetalae</taxon>
        <taxon>rosids</taxon>
        <taxon>fabids</taxon>
        <taxon>Fabales</taxon>
        <taxon>Fabaceae</taxon>
        <taxon>Papilionoideae</taxon>
        <taxon>50 kb inversion clade</taxon>
        <taxon>NPAAA clade</taxon>
        <taxon>Hologalegina</taxon>
        <taxon>IRL clade</taxon>
        <taxon>Trifolieae</taxon>
        <taxon>Trifolium</taxon>
    </lineage>
</organism>
<proteinExistence type="predicted"/>
<evidence type="ECO:0000313" key="1">
    <source>
        <dbReference type="EMBL" id="MCH98314.1"/>
    </source>
</evidence>
<evidence type="ECO:0000313" key="2">
    <source>
        <dbReference type="Proteomes" id="UP000265520"/>
    </source>
</evidence>
<dbReference type="Proteomes" id="UP000265520">
    <property type="component" value="Unassembled WGS sequence"/>
</dbReference>
<accession>A0A392NIL2</accession>